<comment type="caution">
    <text evidence="2">The sequence shown here is derived from an EMBL/GenBank/DDBJ whole genome shotgun (WGS) entry which is preliminary data.</text>
</comment>
<evidence type="ECO:0000313" key="2">
    <source>
        <dbReference type="EMBL" id="SHL68225.1"/>
    </source>
</evidence>
<feature type="signal peptide" evidence="1">
    <location>
        <begin position="1"/>
        <end position="23"/>
    </location>
</feature>
<dbReference type="InterPro" id="IPR011055">
    <property type="entry name" value="Dup_hybrid_motif"/>
</dbReference>
<dbReference type="RefSeq" id="WP_084540220.1">
    <property type="nucleotide sequence ID" value="NZ_FRBX01000001.1"/>
</dbReference>
<dbReference type="Gene3D" id="2.70.70.10">
    <property type="entry name" value="Glucose Permease (Domain IIA)"/>
    <property type="match status" value="1"/>
</dbReference>
<proteinExistence type="predicted"/>
<evidence type="ECO:0000313" key="3">
    <source>
        <dbReference type="Proteomes" id="UP000184216"/>
    </source>
</evidence>
<protein>
    <submittedName>
        <fullName evidence="2">Peptidase family M23</fullName>
    </submittedName>
</protein>
<organism evidence="2 3">
    <name type="scientific">Flavobacterium pectinovorum</name>
    <dbReference type="NCBI Taxonomy" id="29533"/>
    <lineage>
        <taxon>Bacteria</taxon>
        <taxon>Pseudomonadati</taxon>
        <taxon>Bacteroidota</taxon>
        <taxon>Flavobacteriia</taxon>
        <taxon>Flavobacteriales</taxon>
        <taxon>Flavobacteriaceae</taxon>
        <taxon>Flavobacterium</taxon>
    </lineage>
</organism>
<name>A0ABY1J0D7_9FLAO</name>
<reference evidence="2 3" key="1">
    <citation type="submission" date="2016-11" db="EMBL/GenBank/DDBJ databases">
        <authorList>
            <person name="Varghese N."/>
            <person name="Submissions S."/>
        </authorList>
    </citation>
    <scope>NUCLEOTIDE SEQUENCE [LARGE SCALE GENOMIC DNA]</scope>
    <source>
        <strain evidence="2 3">DSM 6368</strain>
    </source>
</reference>
<gene>
    <name evidence="2" type="ORF">SAMN05444387_1226</name>
</gene>
<keyword evidence="1" id="KW-0732">Signal</keyword>
<dbReference type="Proteomes" id="UP000184216">
    <property type="component" value="Unassembled WGS sequence"/>
</dbReference>
<dbReference type="EMBL" id="FRBX01000001">
    <property type="protein sequence ID" value="SHL68225.1"/>
    <property type="molecule type" value="Genomic_DNA"/>
</dbReference>
<feature type="chain" id="PRO_5046878589" evidence="1">
    <location>
        <begin position="24"/>
        <end position="295"/>
    </location>
</feature>
<accession>A0ABY1J0D7</accession>
<sequence>MNNKILYLLIVSFFLLSNSNLSAQSQNITILSIENSDRSVDLLYEKKNPGSYTLTLEFSNLSNCNVSTYEKVVSEDSGFIMKLEPLNKDQDITYSMRYSATLGAVNPKIDNLFRYILPFKNGKKIKIFESESAGEKYFGLKKSVDWKSYAVASNKPDTVYSMRKGIVVLIDNQYNDNSLLDAQFTSRRNQVVIEHEDGTFAMYKGFQKDEIFVELGQTVNQQTELGIIEKYNLKSYRLDFDVFYLSQDVVNSQNNQSSPDAKNTYQYFPPVFYTQDGRKRLESGKEYTVFVNENI</sequence>
<evidence type="ECO:0000256" key="1">
    <source>
        <dbReference type="SAM" id="SignalP"/>
    </source>
</evidence>
<keyword evidence="3" id="KW-1185">Reference proteome</keyword>